<feature type="domain" description="OB" evidence="5">
    <location>
        <begin position="129"/>
        <end position="196"/>
    </location>
</feature>
<dbReference type="InterPro" id="IPR012340">
    <property type="entry name" value="NA-bd_OB-fold"/>
</dbReference>
<dbReference type="Gene3D" id="2.40.50.140">
    <property type="entry name" value="Nucleic acid-binding proteins"/>
    <property type="match status" value="1"/>
</dbReference>
<evidence type="ECO:0000256" key="2">
    <source>
        <dbReference type="ARBA" id="ARBA00023125"/>
    </source>
</evidence>
<dbReference type="EMBL" id="LRBS01000053">
    <property type="protein sequence ID" value="OII76685.1"/>
    <property type="molecule type" value="Genomic_DNA"/>
</dbReference>
<dbReference type="GO" id="GO:0005634">
    <property type="term" value="C:nucleus"/>
    <property type="evidence" value="ECO:0007669"/>
    <property type="project" value="UniProtKB-SubCell"/>
</dbReference>
<dbReference type="SUPFAM" id="SSF50249">
    <property type="entry name" value="Nucleic acid-binding proteins"/>
    <property type="match status" value="1"/>
</dbReference>
<evidence type="ECO:0000256" key="3">
    <source>
        <dbReference type="ARBA" id="ARBA00023242"/>
    </source>
</evidence>
<protein>
    <submittedName>
        <fullName evidence="6">OB-fold nucleic acid binding domain-containing protein</fullName>
    </submittedName>
</protein>
<proteinExistence type="predicted"/>
<dbReference type="VEuPathDB" id="CryptoDB:cand_028060"/>
<dbReference type="RefSeq" id="XP_067068531.1">
    <property type="nucleotide sequence ID" value="XM_067213034.1"/>
</dbReference>
<evidence type="ECO:0000256" key="4">
    <source>
        <dbReference type="SAM" id="MobiDB-lite"/>
    </source>
</evidence>
<keyword evidence="2" id="KW-0238">DNA-binding</keyword>
<evidence type="ECO:0000256" key="1">
    <source>
        <dbReference type="ARBA" id="ARBA00004123"/>
    </source>
</evidence>
<dbReference type="Proteomes" id="UP000186804">
    <property type="component" value="Unassembled WGS sequence"/>
</dbReference>
<keyword evidence="3" id="KW-0539">Nucleus</keyword>
<feature type="compositionally biased region" description="Low complexity" evidence="4">
    <location>
        <begin position="19"/>
        <end position="48"/>
    </location>
</feature>
<dbReference type="GO" id="GO:0003677">
    <property type="term" value="F:DNA binding"/>
    <property type="evidence" value="ECO:0007669"/>
    <property type="project" value="UniProtKB-KW"/>
</dbReference>
<dbReference type="InterPro" id="IPR040260">
    <property type="entry name" value="RFA2-like"/>
</dbReference>
<dbReference type="InterPro" id="IPR004365">
    <property type="entry name" value="NA-bd_OB_tRNA"/>
</dbReference>
<comment type="subcellular location">
    <subcellularLocation>
        <location evidence="1">Nucleus</location>
    </subcellularLocation>
</comment>
<dbReference type="OrthoDB" id="25571at2759"/>
<dbReference type="PANTHER" id="PTHR13989">
    <property type="entry name" value="REPLICATION PROTEIN A-RELATED"/>
    <property type="match status" value="1"/>
</dbReference>
<organism evidence="6 7">
    <name type="scientific">Cryptosporidium andersoni</name>
    <dbReference type="NCBI Taxonomy" id="117008"/>
    <lineage>
        <taxon>Eukaryota</taxon>
        <taxon>Sar</taxon>
        <taxon>Alveolata</taxon>
        <taxon>Apicomplexa</taxon>
        <taxon>Conoidasida</taxon>
        <taxon>Coccidia</taxon>
        <taxon>Eucoccidiorida</taxon>
        <taxon>Eimeriorina</taxon>
        <taxon>Cryptosporidiidae</taxon>
        <taxon>Cryptosporidium</taxon>
    </lineage>
</organism>
<feature type="region of interest" description="Disordered" evidence="4">
    <location>
        <begin position="1"/>
        <end position="49"/>
    </location>
</feature>
<name>A0A1J4MUX3_9CRYT</name>
<sequence>MFFNNRDFGESPFSSRFGNTPTKNSTNNSSNYNSSNNRNNDNGLNHFNYSQSDIDSHRNILNITPSRVSNSNSYYNTLSNSINRNNSNDNTNPNRLQRMCVPSTIKVILESLEKSPNSFILYGIRVSSVTIVGWIIHKQMYNSRMIFRIADGTGGIDARIDIDTETTGEELINYLDTLKEGMIIRIVGQVIPGKGDTSSYISCYTAIKVEDPSEYAYFHPVEVSFVANELCNETNIGYNNNDSYVLNTPNIDFRENTPNILNLDSNDIIVPSDITDKIQQQVYKVVAYSIKQMKSEEEKATGIHRDVIIKQLRSQYEPTKVITAINDLESKSAVIYESIDGHYCIL</sequence>
<evidence type="ECO:0000313" key="6">
    <source>
        <dbReference type="EMBL" id="OII76685.1"/>
    </source>
</evidence>
<reference evidence="6 7" key="1">
    <citation type="submission" date="2016-10" db="EMBL/GenBank/DDBJ databases">
        <title>Reductive evolution of mitochondrial metabolism and differential evolution of invasion-related proteins in Cryptosporidium.</title>
        <authorList>
            <person name="Liu S."/>
            <person name="Roellig D.M."/>
            <person name="Guo Y."/>
            <person name="Li N."/>
            <person name="Frace M.A."/>
            <person name="Tang K."/>
            <person name="Zhang L."/>
            <person name="Feng Y."/>
            <person name="Xiao L."/>
        </authorList>
    </citation>
    <scope>NUCLEOTIDE SEQUENCE [LARGE SCALE GENOMIC DNA]</scope>
    <source>
        <strain evidence="6">30847</strain>
    </source>
</reference>
<keyword evidence="7" id="KW-1185">Reference proteome</keyword>
<accession>A0A1J4MUX3</accession>
<evidence type="ECO:0000313" key="7">
    <source>
        <dbReference type="Proteomes" id="UP000186804"/>
    </source>
</evidence>
<evidence type="ECO:0000259" key="5">
    <source>
        <dbReference type="Pfam" id="PF01336"/>
    </source>
</evidence>
<gene>
    <name evidence="6" type="ORF">cand_028060</name>
</gene>
<dbReference type="AlphaFoldDB" id="A0A1J4MUX3"/>
<dbReference type="Pfam" id="PF01336">
    <property type="entry name" value="tRNA_anti-codon"/>
    <property type="match status" value="1"/>
</dbReference>
<dbReference type="GeneID" id="92366990"/>
<dbReference type="PANTHER" id="PTHR13989:SF16">
    <property type="entry name" value="REPLICATION PROTEIN A2"/>
    <property type="match status" value="1"/>
</dbReference>
<comment type="caution">
    <text evidence="6">The sequence shown here is derived from an EMBL/GenBank/DDBJ whole genome shotgun (WGS) entry which is preliminary data.</text>
</comment>